<organism evidence="1 2">
    <name type="scientific">Pontibacillus salipaludis</name>
    <dbReference type="NCBI Taxonomy" id="1697394"/>
    <lineage>
        <taxon>Bacteria</taxon>
        <taxon>Bacillati</taxon>
        <taxon>Bacillota</taxon>
        <taxon>Bacilli</taxon>
        <taxon>Bacillales</taxon>
        <taxon>Bacillaceae</taxon>
        <taxon>Pontibacillus</taxon>
    </lineage>
</organism>
<reference evidence="2" key="1">
    <citation type="journal article" date="2019" name="Int. J. Syst. Evol. Microbiol.">
        <title>The Global Catalogue of Microorganisms (GCM) 10K type strain sequencing project: providing services to taxonomists for standard genome sequencing and annotation.</title>
        <authorList>
            <consortium name="The Broad Institute Genomics Platform"/>
            <consortium name="The Broad Institute Genome Sequencing Center for Infectious Disease"/>
            <person name="Wu L."/>
            <person name="Ma J."/>
        </authorList>
    </citation>
    <scope>NUCLEOTIDE SEQUENCE [LARGE SCALE GENOMIC DNA]</scope>
    <source>
        <strain evidence="2">CGMCC 1.15353</strain>
    </source>
</reference>
<sequence>MYILSPFSYITQGLAGGLRDSRGIKSLGKTPQRAIAIEEACQLSAGKRVVPQPALAHIR</sequence>
<evidence type="ECO:0000313" key="2">
    <source>
        <dbReference type="Proteomes" id="UP000642571"/>
    </source>
</evidence>
<comment type="caution">
    <text evidence="1">The sequence shown here is derived from an EMBL/GenBank/DDBJ whole genome shotgun (WGS) entry which is preliminary data.</text>
</comment>
<dbReference type="EMBL" id="BMIN01000004">
    <property type="protein sequence ID" value="GGD07351.1"/>
    <property type="molecule type" value="Genomic_DNA"/>
</dbReference>
<keyword evidence="2" id="KW-1185">Reference proteome</keyword>
<accession>A0ABQ1PY68</accession>
<proteinExistence type="predicted"/>
<name>A0ABQ1PY68_9BACI</name>
<dbReference type="Proteomes" id="UP000642571">
    <property type="component" value="Unassembled WGS sequence"/>
</dbReference>
<gene>
    <name evidence="1" type="ORF">GCM10011389_13660</name>
</gene>
<protein>
    <submittedName>
        <fullName evidence="1">Uncharacterized protein</fullName>
    </submittedName>
</protein>
<evidence type="ECO:0000313" key="1">
    <source>
        <dbReference type="EMBL" id="GGD07351.1"/>
    </source>
</evidence>